<evidence type="ECO:0000256" key="1">
    <source>
        <dbReference type="SAM" id="MobiDB-lite"/>
    </source>
</evidence>
<keyword evidence="3" id="KW-1185">Reference proteome</keyword>
<dbReference type="Proteomes" id="UP000735302">
    <property type="component" value="Unassembled WGS sequence"/>
</dbReference>
<dbReference type="AlphaFoldDB" id="A0AAV4BXV9"/>
<comment type="caution">
    <text evidence="2">The sequence shown here is derived from an EMBL/GenBank/DDBJ whole genome shotgun (WGS) entry which is preliminary data.</text>
</comment>
<protein>
    <submittedName>
        <fullName evidence="2">Uncharacterized protein</fullName>
    </submittedName>
</protein>
<proteinExistence type="predicted"/>
<gene>
    <name evidence="2" type="ORF">PoB_005097800</name>
</gene>
<dbReference type="EMBL" id="BLXT01005617">
    <property type="protein sequence ID" value="GFO24473.1"/>
    <property type="molecule type" value="Genomic_DNA"/>
</dbReference>
<sequence>MSKDIFDLTSRLENLESTEKKMNAFVVKVRDPKANEKSKCGTKTTVMERHAEFPKEMDWDWCQSGDPTLHLRPGPSRHEVLTQQRPST</sequence>
<name>A0AAV4BXV9_9GAST</name>
<evidence type="ECO:0000313" key="3">
    <source>
        <dbReference type="Proteomes" id="UP000735302"/>
    </source>
</evidence>
<reference evidence="2 3" key="1">
    <citation type="journal article" date="2021" name="Elife">
        <title>Chloroplast acquisition without the gene transfer in kleptoplastic sea slugs, Plakobranchus ocellatus.</title>
        <authorList>
            <person name="Maeda T."/>
            <person name="Takahashi S."/>
            <person name="Yoshida T."/>
            <person name="Shimamura S."/>
            <person name="Takaki Y."/>
            <person name="Nagai Y."/>
            <person name="Toyoda A."/>
            <person name="Suzuki Y."/>
            <person name="Arimoto A."/>
            <person name="Ishii H."/>
            <person name="Satoh N."/>
            <person name="Nishiyama T."/>
            <person name="Hasebe M."/>
            <person name="Maruyama T."/>
            <person name="Minagawa J."/>
            <person name="Obokata J."/>
            <person name="Shigenobu S."/>
        </authorList>
    </citation>
    <scope>NUCLEOTIDE SEQUENCE [LARGE SCALE GENOMIC DNA]</scope>
</reference>
<feature type="region of interest" description="Disordered" evidence="1">
    <location>
        <begin position="67"/>
        <end position="88"/>
    </location>
</feature>
<evidence type="ECO:0000313" key="2">
    <source>
        <dbReference type="EMBL" id="GFO24473.1"/>
    </source>
</evidence>
<accession>A0AAV4BXV9</accession>
<organism evidence="2 3">
    <name type="scientific">Plakobranchus ocellatus</name>
    <dbReference type="NCBI Taxonomy" id="259542"/>
    <lineage>
        <taxon>Eukaryota</taxon>
        <taxon>Metazoa</taxon>
        <taxon>Spiralia</taxon>
        <taxon>Lophotrochozoa</taxon>
        <taxon>Mollusca</taxon>
        <taxon>Gastropoda</taxon>
        <taxon>Heterobranchia</taxon>
        <taxon>Euthyneura</taxon>
        <taxon>Panpulmonata</taxon>
        <taxon>Sacoglossa</taxon>
        <taxon>Placobranchoidea</taxon>
        <taxon>Plakobranchidae</taxon>
        <taxon>Plakobranchus</taxon>
    </lineage>
</organism>